<feature type="domain" description="ABC3 transporter permease C-terminal" evidence="7">
    <location>
        <begin position="207"/>
        <end position="309"/>
    </location>
</feature>
<feature type="transmembrane region" description="Helical" evidence="6">
    <location>
        <begin position="657"/>
        <end position="677"/>
    </location>
</feature>
<comment type="caution">
    <text evidence="8">The sequence shown here is derived from an EMBL/GenBank/DDBJ whole genome shotgun (WGS) entry which is preliminary data.</text>
</comment>
<feature type="transmembrane region" description="Helical" evidence="6">
    <location>
        <begin position="325"/>
        <end position="345"/>
    </location>
</feature>
<feature type="transmembrane region" description="Helical" evidence="6">
    <location>
        <begin position="293"/>
        <end position="313"/>
    </location>
</feature>
<keyword evidence="9" id="KW-1185">Reference proteome</keyword>
<evidence type="ECO:0000313" key="8">
    <source>
        <dbReference type="EMBL" id="GAE48229.1"/>
    </source>
</evidence>
<evidence type="ECO:0000256" key="2">
    <source>
        <dbReference type="ARBA" id="ARBA00022475"/>
    </source>
</evidence>
<name>W4RX32_9BACI</name>
<accession>W4RX32</accession>
<dbReference type="Pfam" id="PF02687">
    <property type="entry name" value="FtsX"/>
    <property type="match status" value="1"/>
</dbReference>
<feature type="transmembrane region" description="Helical" evidence="6">
    <location>
        <begin position="616"/>
        <end position="636"/>
    </location>
</feature>
<keyword evidence="2" id="KW-1003">Cell membrane</keyword>
<dbReference type="AlphaFoldDB" id="W4RX32"/>
<dbReference type="EMBL" id="BAUW01000143">
    <property type="protein sequence ID" value="GAE48229.1"/>
    <property type="molecule type" value="Genomic_DNA"/>
</dbReference>
<evidence type="ECO:0000256" key="5">
    <source>
        <dbReference type="ARBA" id="ARBA00023136"/>
    </source>
</evidence>
<feature type="transmembrane region" description="Helical" evidence="6">
    <location>
        <begin position="203"/>
        <end position="221"/>
    </location>
</feature>
<organism evidence="8 9">
    <name type="scientific">Mesobacillus boroniphilus JCM 21738</name>
    <dbReference type="NCBI Taxonomy" id="1294265"/>
    <lineage>
        <taxon>Bacteria</taxon>
        <taxon>Bacillati</taxon>
        <taxon>Bacillota</taxon>
        <taxon>Bacilli</taxon>
        <taxon>Bacillales</taxon>
        <taxon>Bacillaceae</taxon>
        <taxon>Mesobacillus</taxon>
    </lineage>
</organism>
<reference evidence="8 9" key="1">
    <citation type="submission" date="2013-12" db="EMBL/GenBank/DDBJ databases">
        <title>NBRP : Genome information of microbial organism related human and environment.</title>
        <authorList>
            <person name="Hattori M."/>
            <person name="Oshima K."/>
            <person name="Inaba H."/>
            <person name="Suda W."/>
            <person name="Sakamoto M."/>
            <person name="Iino T."/>
            <person name="Kitahara M."/>
            <person name="Oshida Y."/>
            <person name="Iida T."/>
            <person name="Kudo T."/>
            <person name="Itoh T."/>
            <person name="Ahmed I."/>
            <person name="Ohkuma M."/>
        </authorList>
    </citation>
    <scope>NUCLEOTIDE SEQUENCE [LARGE SCALE GENOMIC DNA]</scope>
    <source>
        <strain evidence="8 9">JCM 21738</strain>
    </source>
</reference>
<gene>
    <name evidence="8" type="ORF">JCM21738_5317</name>
</gene>
<evidence type="ECO:0000313" key="9">
    <source>
        <dbReference type="Proteomes" id="UP000018949"/>
    </source>
</evidence>
<evidence type="ECO:0000256" key="3">
    <source>
        <dbReference type="ARBA" id="ARBA00022692"/>
    </source>
</evidence>
<protein>
    <submittedName>
        <fullName evidence="8">Membrane spanning protein</fullName>
    </submittedName>
</protein>
<evidence type="ECO:0000256" key="4">
    <source>
        <dbReference type="ARBA" id="ARBA00022989"/>
    </source>
</evidence>
<dbReference type="RefSeq" id="WP_023626473.1">
    <property type="nucleotide sequence ID" value="NZ_BAUW01000143.1"/>
</dbReference>
<keyword evidence="4 6" id="KW-1133">Transmembrane helix</keyword>
<evidence type="ECO:0000256" key="6">
    <source>
        <dbReference type="SAM" id="Phobius"/>
    </source>
</evidence>
<dbReference type="eggNOG" id="COG4652">
    <property type="taxonomic scope" value="Bacteria"/>
</dbReference>
<proteinExistence type="predicted"/>
<sequence>MKKLIFLLFTVTFIVVSFLSIKQFEYLQFQTFNKNDKVEEWNLDIESGISQNNKLENFQLLKEAALEANVNLQRVSYEKDKNGESKIVYYVVINDFNKYFEKHKLKYGDFLDRNSDSKDFLSTVNTNNKYQVGQLEIFHSFDPIEIRPMIAAAKKRDIKGTYTVPGKENAERLNEILLNYGFKVGVSKDLGHSLITNYPYQDMINKALLILCLLIALAMLYDTINNYKEIAVRLMLGHNFWQVGIYLFKKYIKIFLSSFAFGFLGLLVYLYVYNQHQQLILFLQFLLKRMVPLILILSIIFIVTWLSTLTINISQMIKNKKPIQLLFLLNLVVRFIISIFLVLGLQQGISTFLQLKSTVDTQEKWALLHDYSYLGIIAESNPGLLSFLYEENERENFQEFYKEIESQGAFLIIPSAYYLYNSSDIPLNANPWGMDGRKVEINNNYLSLNPIIDINNNLVSVPEDFNSSEITVIVPIKYKKHESDIRETLASDYNGIYNLKDKKPVRVNIKYVKNNQSYFTYSPNMAENNDFEIIDPIAVIVNNKFDPLILGNHISMGYGFYTKNSGNEYPFSITLKTLKKYDLDEIWQPISVAYSTVELKIANDKDVLQLSTVYCILFLLLGTILLFFSSMYYLEINKHLLLLQWIFGYSFFEKHNLVYLVLLVFWNFVFMICFFNVSDTLLLTKITLGLAIFDVLLMSLILILKEYPTTKKLLLE</sequence>
<dbReference type="InterPro" id="IPR003838">
    <property type="entry name" value="ABC3_permease_C"/>
</dbReference>
<comment type="subcellular location">
    <subcellularLocation>
        <location evidence="1">Cell membrane</location>
        <topology evidence="1">Multi-pass membrane protein</topology>
    </subcellularLocation>
</comment>
<keyword evidence="5 6" id="KW-0472">Membrane</keyword>
<dbReference type="Proteomes" id="UP000018949">
    <property type="component" value="Unassembled WGS sequence"/>
</dbReference>
<feature type="transmembrane region" description="Helical" evidence="6">
    <location>
        <begin position="254"/>
        <end position="273"/>
    </location>
</feature>
<keyword evidence="3 6" id="KW-0812">Transmembrane</keyword>
<evidence type="ECO:0000256" key="1">
    <source>
        <dbReference type="ARBA" id="ARBA00004651"/>
    </source>
</evidence>
<feature type="transmembrane region" description="Helical" evidence="6">
    <location>
        <begin position="683"/>
        <end position="704"/>
    </location>
</feature>
<evidence type="ECO:0000259" key="7">
    <source>
        <dbReference type="Pfam" id="PF02687"/>
    </source>
</evidence>